<dbReference type="OrthoDB" id="10606473at2759"/>
<dbReference type="GeneID" id="94838876"/>
<dbReference type="RefSeq" id="XP_068359832.1">
    <property type="nucleotide sequence ID" value="XM_068504172.1"/>
</dbReference>
<sequence length="999" mass="114109">MISYIKPILHSIHDKLRLIAGGPQLILKENFNKFSAISNLIQKAIIEQDKMVDPSCQLQPLYNDVVIRVMKFSEYLPQLTSSTAPTFQAYIPELQKLISDSLLILDNIVNIISTVEQGLSKTLSPPKNLHELQECASIISTIESLVIDLSVVQSYESIQESSQDEYLKEWIDILESTSKELFNSLQNQTNRLHNNSNISFILDKIVEKSPTLFTVISQTESILKNKEDFVKTANHSIVLIELISKFRSEHTDKIVMDIISQIPILYMNGKSVYPLLEKAIEIHKISSQRIVDASFLCNWKDTISSSGTITELLETCKNEESELQVIAIISVMRFYAMTVSGFETSYDILNQLTNVIAKILNNYFEQVSQSATTIFQVYNSDLSLFNENALGQLSYHISQITSIKSLDIHSALFFPELQRSFNSICSLPHVLQKTISSCTNENVQRELNSEYEINNEIAFKYAKWHAQLLLTVSSEIQLRAETVGNSLIYLHGLNLDLPKNILDATRTIHSLCQSTSHYILVDISDIIKIFENFSIINSSINTIVSCIGEQGASVYYPLMFAYSKIIKFVFCDYKVHMKQMSALFKFEESFDFVAAITAYLNQLIPMISETQRYLQLSNKLFAFFFSIPYTGINILCAIIQNNIRDATTLMNFPTTAKVSLEVIWPLSCAISAGTNEVDDEKSLIIYTNSIPKLLADMLTAISLLPQPCNEINISEELRELTKMEKTAISLKPSLKFFANIIISWIRSDNVTNAIMIARKWFQAIKNPTRDFGEAASLFLQSTMELNTNSDDLEKFFDSFCYLSASLGDNEDTFDKYSELVRTQHEEIFLVVKDILKGEKHMTKVSLKISSSIVFITSLSRYGNVKKDEYLNLYNEKYKKVIIHFAHDPNRLKSSKYLFKAMKDIYKLIALDVISRLNDYNEKLDVQTLLSPLIKNLLHRRVNGEIVQPILQTLSSRLLELNPIEFDFTQKNKYDIDSIVDKMYEKVEIFRECANIILRE</sequence>
<name>A0A1J4K718_9EUKA</name>
<comment type="caution">
    <text evidence="1">The sequence shown here is derived from an EMBL/GenBank/DDBJ whole genome shotgun (WGS) entry which is preliminary data.</text>
</comment>
<protein>
    <submittedName>
        <fullName evidence="1">Uncharacterized protein</fullName>
    </submittedName>
</protein>
<reference evidence="1" key="1">
    <citation type="submission" date="2016-10" db="EMBL/GenBank/DDBJ databases">
        <authorList>
            <person name="Benchimol M."/>
            <person name="Almeida L.G."/>
            <person name="Vasconcelos A.T."/>
            <person name="Perreira-Neves A."/>
            <person name="Rosa I.A."/>
            <person name="Tasca T."/>
            <person name="Bogo M.R."/>
            <person name="de Souza W."/>
        </authorList>
    </citation>
    <scope>NUCLEOTIDE SEQUENCE [LARGE SCALE GENOMIC DNA]</scope>
    <source>
        <strain evidence="1">K</strain>
    </source>
</reference>
<organism evidence="1 2">
    <name type="scientific">Tritrichomonas foetus</name>
    <dbReference type="NCBI Taxonomy" id="1144522"/>
    <lineage>
        <taxon>Eukaryota</taxon>
        <taxon>Metamonada</taxon>
        <taxon>Parabasalia</taxon>
        <taxon>Tritrichomonadida</taxon>
        <taxon>Tritrichomonadidae</taxon>
        <taxon>Tritrichomonas</taxon>
    </lineage>
</organism>
<proteinExistence type="predicted"/>
<accession>A0A1J4K718</accession>
<evidence type="ECO:0000313" key="2">
    <source>
        <dbReference type="Proteomes" id="UP000179807"/>
    </source>
</evidence>
<dbReference type="EMBL" id="MLAK01000717">
    <property type="protein sequence ID" value="OHT06696.1"/>
    <property type="molecule type" value="Genomic_DNA"/>
</dbReference>
<keyword evidence="2" id="KW-1185">Reference proteome</keyword>
<evidence type="ECO:0000313" key="1">
    <source>
        <dbReference type="EMBL" id="OHT06696.1"/>
    </source>
</evidence>
<dbReference type="Proteomes" id="UP000179807">
    <property type="component" value="Unassembled WGS sequence"/>
</dbReference>
<gene>
    <name evidence="1" type="ORF">TRFO_25153</name>
</gene>
<dbReference type="AlphaFoldDB" id="A0A1J4K718"/>
<dbReference type="VEuPathDB" id="TrichDB:TRFO_25153"/>